<keyword evidence="2" id="KW-1185">Reference proteome</keyword>
<sequence>MLLNNKYSLDETSFFHNNFSVDNYDFPGNSDDFFNNDDYFSYDNNDFSGDSRYF</sequence>
<protein>
    <submittedName>
        <fullName evidence="1">1030_t:CDS:1</fullName>
    </submittedName>
</protein>
<gene>
    <name evidence="1" type="ORF">DHETER_LOCUS634</name>
</gene>
<proteinExistence type="predicted"/>
<evidence type="ECO:0000313" key="1">
    <source>
        <dbReference type="EMBL" id="CAG8447146.1"/>
    </source>
</evidence>
<dbReference type="EMBL" id="CAJVPU010000330">
    <property type="protein sequence ID" value="CAG8447146.1"/>
    <property type="molecule type" value="Genomic_DNA"/>
</dbReference>
<comment type="caution">
    <text evidence="1">The sequence shown here is derived from an EMBL/GenBank/DDBJ whole genome shotgun (WGS) entry which is preliminary data.</text>
</comment>
<organism evidence="1 2">
    <name type="scientific">Dentiscutata heterogama</name>
    <dbReference type="NCBI Taxonomy" id="1316150"/>
    <lineage>
        <taxon>Eukaryota</taxon>
        <taxon>Fungi</taxon>
        <taxon>Fungi incertae sedis</taxon>
        <taxon>Mucoromycota</taxon>
        <taxon>Glomeromycotina</taxon>
        <taxon>Glomeromycetes</taxon>
        <taxon>Diversisporales</taxon>
        <taxon>Gigasporaceae</taxon>
        <taxon>Dentiscutata</taxon>
    </lineage>
</organism>
<accession>A0ACA9K1D8</accession>
<dbReference type="Proteomes" id="UP000789702">
    <property type="component" value="Unassembled WGS sequence"/>
</dbReference>
<reference evidence="1" key="1">
    <citation type="submission" date="2021-06" db="EMBL/GenBank/DDBJ databases">
        <authorList>
            <person name="Kallberg Y."/>
            <person name="Tangrot J."/>
            <person name="Rosling A."/>
        </authorList>
    </citation>
    <scope>NUCLEOTIDE SEQUENCE</scope>
    <source>
        <strain evidence="1">IL203A</strain>
    </source>
</reference>
<evidence type="ECO:0000313" key="2">
    <source>
        <dbReference type="Proteomes" id="UP000789702"/>
    </source>
</evidence>
<name>A0ACA9K1D8_9GLOM</name>